<dbReference type="PROSITE" id="PS51724">
    <property type="entry name" value="SPOR"/>
    <property type="match status" value="1"/>
</dbReference>
<gene>
    <name evidence="3" type="ORF">METZ01_LOCUS153130</name>
</gene>
<feature type="domain" description="SPOR" evidence="2">
    <location>
        <begin position="390"/>
        <end position="448"/>
    </location>
</feature>
<sequence length="448" mass="51728">MLTFGFLTLYFVHEVALPNAAFDDSFIQGALFFICLFIGIFAYGLVGEQKFHNAMYKLKNIPSAVESEEVIDGFQMVLDFTYSSYILPGKGKRWRDDVILKFANYLLFVGCKDDRAQKIYLKAFLLRPEDSSYRAPLLSVFKEDDDLTSEEVDLLLVILKAGDYSDDSIVNNLASLFLRKRLFASKTEPIFLASLKNKSENSKEIVNLVLPQLLRANRSDSFAVRFYLEAYRFEPSETSQVLEMIAHAYCEKTWEDVDKVLHLKCEEVFQDCDYKFRSDMLRKTAESNLSSKIHRLRLLNENDLRLLRNLKVKMGLSRSFFDLRGGIAVKFLDFARILASKFLMIRTWFFIVVVILITSLVYRGWQTQQEIGLGVEGKAIDPKEKKISGLKTTEIHTFQVAAFTSSKQARELINSLKKKGVRDVYQVRTKRKSGETWYKIRVGRFDSK</sequence>
<dbReference type="InterPro" id="IPR036680">
    <property type="entry name" value="SPOR-like_sf"/>
</dbReference>
<organism evidence="3">
    <name type="scientific">marine metagenome</name>
    <dbReference type="NCBI Taxonomy" id="408172"/>
    <lineage>
        <taxon>unclassified sequences</taxon>
        <taxon>metagenomes</taxon>
        <taxon>ecological metagenomes</taxon>
    </lineage>
</organism>
<name>A0A382AFJ6_9ZZZZ</name>
<feature type="transmembrane region" description="Helical" evidence="1">
    <location>
        <begin position="343"/>
        <end position="365"/>
    </location>
</feature>
<dbReference type="InterPro" id="IPR007730">
    <property type="entry name" value="SPOR-like_dom"/>
</dbReference>
<evidence type="ECO:0000313" key="3">
    <source>
        <dbReference type="EMBL" id="SVB00276.1"/>
    </source>
</evidence>
<protein>
    <recommendedName>
        <fullName evidence="2">SPOR domain-containing protein</fullName>
    </recommendedName>
</protein>
<dbReference type="EMBL" id="UINC01025175">
    <property type="protein sequence ID" value="SVB00276.1"/>
    <property type="molecule type" value="Genomic_DNA"/>
</dbReference>
<dbReference type="SUPFAM" id="SSF110997">
    <property type="entry name" value="Sporulation related repeat"/>
    <property type="match status" value="1"/>
</dbReference>
<keyword evidence="1" id="KW-1133">Transmembrane helix</keyword>
<dbReference type="GO" id="GO:0042834">
    <property type="term" value="F:peptidoglycan binding"/>
    <property type="evidence" value="ECO:0007669"/>
    <property type="project" value="InterPro"/>
</dbReference>
<dbReference type="AlphaFoldDB" id="A0A382AFJ6"/>
<keyword evidence="1" id="KW-0812">Transmembrane</keyword>
<evidence type="ECO:0000256" key="1">
    <source>
        <dbReference type="SAM" id="Phobius"/>
    </source>
</evidence>
<feature type="transmembrane region" description="Helical" evidence="1">
    <location>
        <begin position="26"/>
        <end position="46"/>
    </location>
</feature>
<proteinExistence type="predicted"/>
<keyword evidence="1" id="KW-0472">Membrane</keyword>
<accession>A0A382AFJ6</accession>
<dbReference type="Pfam" id="PF05036">
    <property type="entry name" value="SPOR"/>
    <property type="match status" value="1"/>
</dbReference>
<feature type="non-terminal residue" evidence="3">
    <location>
        <position position="448"/>
    </location>
</feature>
<dbReference type="Gene3D" id="3.30.70.1070">
    <property type="entry name" value="Sporulation related repeat"/>
    <property type="match status" value="1"/>
</dbReference>
<evidence type="ECO:0000259" key="2">
    <source>
        <dbReference type="PROSITE" id="PS51724"/>
    </source>
</evidence>
<reference evidence="3" key="1">
    <citation type="submission" date="2018-05" db="EMBL/GenBank/DDBJ databases">
        <authorList>
            <person name="Lanie J.A."/>
            <person name="Ng W.-L."/>
            <person name="Kazmierczak K.M."/>
            <person name="Andrzejewski T.M."/>
            <person name="Davidsen T.M."/>
            <person name="Wayne K.J."/>
            <person name="Tettelin H."/>
            <person name="Glass J.I."/>
            <person name="Rusch D."/>
            <person name="Podicherti R."/>
            <person name="Tsui H.-C.T."/>
            <person name="Winkler M.E."/>
        </authorList>
    </citation>
    <scope>NUCLEOTIDE SEQUENCE</scope>
</reference>